<evidence type="ECO:0000313" key="9">
    <source>
        <dbReference type="Proteomes" id="UP000187158"/>
    </source>
</evidence>
<dbReference type="OrthoDB" id="9785675at2"/>
<dbReference type="GO" id="GO:0016987">
    <property type="term" value="F:sigma factor activity"/>
    <property type="evidence" value="ECO:0007669"/>
    <property type="project" value="UniProtKB-KW"/>
</dbReference>
<evidence type="ECO:0000259" key="6">
    <source>
        <dbReference type="Pfam" id="PF08281"/>
    </source>
</evidence>
<dbReference type="Gene3D" id="1.10.1740.10">
    <property type="match status" value="1"/>
</dbReference>
<dbReference type="Pfam" id="PF04542">
    <property type="entry name" value="Sigma70_r2"/>
    <property type="match status" value="1"/>
</dbReference>
<sequence>MESNRELFETYNKDVYRTCYYMVHDAADAEDLTQDVFITVFRSNREHVEHIKAWIMKITVNHCLNHLKRKRTLQQKITDNLHFFNKTAETAVEQQIEQRETEVEWAQYMSQVPIKLRMVLTLRYMHDFSLAEISDLLSIPLGTTKSRLHKGLTVMRRILQEAGVQLELKEGEAFEKVRKYAGASFK</sequence>
<gene>
    <name evidence="8" type="ORF">BSO21_29435</name>
    <name evidence="7" type="ORF">CD191_23265</name>
</gene>
<dbReference type="PANTHER" id="PTHR43133:SF60">
    <property type="entry name" value="RNA POLYMERASE SIGMA FACTOR SIGV"/>
    <property type="match status" value="1"/>
</dbReference>
<dbReference type="RefSeq" id="WP_076128962.1">
    <property type="nucleotide sequence ID" value="NZ_CP021965.1"/>
</dbReference>
<dbReference type="AlphaFoldDB" id="A0A1R0WNT2"/>
<dbReference type="GO" id="GO:0003677">
    <property type="term" value="F:DNA binding"/>
    <property type="evidence" value="ECO:0007669"/>
    <property type="project" value="InterPro"/>
</dbReference>
<accession>A0A1R0WNT2</accession>
<evidence type="ECO:0000256" key="3">
    <source>
        <dbReference type="ARBA" id="ARBA00023082"/>
    </source>
</evidence>
<dbReference type="NCBIfam" id="TIGR02937">
    <property type="entry name" value="sigma70-ECF"/>
    <property type="match status" value="1"/>
</dbReference>
<evidence type="ECO:0000256" key="2">
    <source>
        <dbReference type="ARBA" id="ARBA00023015"/>
    </source>
</evidence>
<organism evidence="7 10">
    <name type="scientific">Paenibacillus odorifer</name>
    <dbReference type="NCBI Taxonomy" id="189426"/>
    <lineage>
        <taxon>Bacteria</taxon>
        <taxon>Bacillati</taxon>
        <taxon>Bacillota</taxon>
        <taxon>Bacilli</taxon>
        <taxon>Bacillales</taxon>
        <taxon>Paenibacillaceae</taxon>
        <taxon>Paenibacillus</taxon>
    </lineage>
</organism>
<dbReference type="InterPro" id="IPR013325">
    <property type="entry name" value="RNA_pol_sigma_r2"/>
</dbReference>
<keyword evidence="3" id="KW-0731">Sigma factor</keyword>
<comment type="similarity">
    <text evidence="1">Belongs to the sigma-70 factor family. ECF subfamily.</text>
</comment>
<dbReference type="SUPFAM" id="SSF88659">
    <property type="entry name" value="Sigma3 and sigma4 domains of RNA polymerase sigma factors"/>
    <property type="match status" value="1"/>
</dbReference>
<name>A0A1R0WNT2_9BACL</name>
<keyword evidence="9" id="KW-1185">Reference proteome</keyword>
<dbReference type="InterPro" id="IPR013324">
    <property type="entry name" value="RNA_pol_sigma_r3/r4-like"/>
</dbReference>
<dbReference type="SUPFAM" id="SSF88946">
    <property type="entry name" value="Sigma2 domain of RNA polymerase sigma factors"/>
    <property type="match status" value="1"/>
</dbReference>
<protein>
    <submittedName>
        <fullName evidence="7">RNA polymerase subunit sigma</fullName>
    </submittedName>
</protein>
<dbReference type="eggNOG" id="COG1595">
    <property type="taxonomic scope" value="Bacteria"/>
</dbReference>
<dbReference type="Proteomes" id="UP000249163">
    <property type="component" value="Chromosome"/>
</dbReference>
<dbReference type="EMBL" id="MPVP01000367">
    <property type="protein sequence ID" value="OMD09306.1"/>
    <property type="molecule type" value="Genomic_DNA"/>
</dbReference>
<dbReference type="EMBL" id="CP021965">
    <property type="protein sequence ID" value="AWV35321.1"/>
    <property type="molecule type" value="Genomic_DNA"/>
</dbReference>
<keyword evidence="4" id="KW-0804">Transcription</keyword>
<dbReference type="InterPro" id="IPR013249">
    <property type="entry name" value="RNA_pol_sigma70_r4_t2"/>
</dbReference>
<dbReference type="GO" id="GO:0006352">
    <property type="term" value="P:DNA-templated transcription initiation"/>
    <property type="evidence" value="ECO:0007669"/>
    <property type="project" value="InterPro"/>
</dbReference>
<evidence type="ECO:0000313" key="7">
    <source>
        <dbReference type="EMBL" id="AWV35321.1"/>
    </source>
</evidence>
<dbReference type="Proteomes" id="UP000187158">
    <property type="component" value="Unassembled WGS sequence"/>
</dbReference>
<dbReference type="InterPro" id="IPR014284">
    <property type="entry name" value="RNA_pol_sigma-70_dom"/>
</dbReference>
<dbReference type="Pfam" id="PF08281">
    <property type="entry name" value="Sigma70_r4_2"/>
    <property type="match status" value="1"/>
</dbReference>
<keyword evidence="2" id="KW-0805">Transcription regulation</keyword>
<dbReference type="PANTHER" id="PTHR43133">
    <property type="entry name" value="RNA POLYMERASE ECF-TYPE SIGMA FACTO"/>
    <property type="match status" value="1"/>
</dbReference>
<feature type="domain" description="RNA polymerase sigma factor 70 region 4 type 2" evidence="6">
    <location>
        <begin position="107"/>
        <end position="152"/>
    </location>
</feature>
<feature type="domain" description="RNA polymerase sigma-70 region 2" evidence="5">
    <location>
        <begin position="7"/>
        <end position="71"/>
    </location>
</feature>
<dbReference type="InterPro" id="IPR039425">
    <property type="entry name" value="RNA_pol_sigma-70-like"/>
</dbReference>
<proteinExistence type="inferred from homology"/>
<reference evidence="7 10" key="2">
    <citation type="submission" date="2017-06" db="EMBL/GenBank/DDBJ databases">
        <title>Complete genome sequence of Paenibacillus odorifer CBA7130.</title>
        <authorList>
            <person name="Nam Y.-D."/>
            <person name="Kang J."/>
            <person name="Chung W.-H."/>
        </authorList>
    </citation>
    <scope>NUCLEOTIDE SEQUENCE [LARGE SCALE GENOMIC DNA]</scope>
    <source>
        <strain evidence="7 10">CBA7130</strain>
    </source>
</reference>
<reference evidence="8 9" key="1">
    <citation type="submission" date="2016-11" db="EMBL/GenBank/DDBJ databases">
        <title>Paenibacillus species isolates.</title>
        <authorList>
            <person name="Beno S.M."/>
        </authorList>
    </citation>
    <scope>NUCLEOTIDE SEQUENCE [LARGE SCALE GENOMIC DNA]</scope>
    <source>
        <strain evidence="8 9">FSL H7-0433</strain>
    </source>
</reference>
<dbReference type="Gene3D" id="1.10.10.10">
    <property type="entry name" value="Winged helix-like DNA-binding domain superfamily/Winged helix DNA-binding domain"/>
    <property type="match status" value="1"/>
</dbReference>
<evidence type="ECO:0000313" key="10">
    <source>
        <dbReference type="Proteomes" id="UP000249163"/>
    </source>
</evidence>
<dbReference type="CDD" id="cd06171">
    <property type="entry name" value="Sigma70_r4"/>
    <property type="match status" value="1"/>
</dbReference>
<evidence type="ECO:0000259" key="5">
    <source>
        <dbReference type="Pfam" id="PF04542"/>
    </source>
</evidence>
<evidence type="ECO:0000256" key="4">
    <source>
        <dbReference type="ARBA" id="ARBA00023163"/>
    </source>
</evidence>
<dbReference type="InterPro" id="IPR036388">
    <property type="entry name" value="WH-like_DNA-bd_sf"/>
</dbReference>
<evidence type="ECO:0000256" key="1">
    <source>
        <dbReference type="ARBA" id="ARBA00010641"/>
    </source>
</evidence>
<evidence type="ECO:0000313" key="8">
    <source>
        <dbReference type="EMBL" id="OMD09306.1"/>
    </source>
</evidence>
<dbReference type="InterPro" id="IPR007627">
    <property type="entry name" value="RNA_pol_sigma70_r2"/>
</dbReference>